<evidence type="ECO:0000313" key="1">
    <source>
        <dbReference type="EMBL" id="KAK8919172.1"/>
    </source>
</evidence>
<accession>A0AAP0FWM7</accession>
<dbReference type="AlphaFoldDB" id="A0AAP0FWM7"/>
<dbReference type="Proteomes" id="UP001418222">
    <property type="component" value="Unassembled WGS sequence"/>
</dbReference>
<gene>
    <name evidence="1" type="ORF">KSP39_PZI022011</name>
</gene>
<comment type="caution">
    <text evidence="1">The sequence shown here is derived from an EMBL/GenBank/DDBJ whole genome shotgun (WGS) entry which is preliminary data.</text>
</comment>
<reference evidence="1 2" key="1">
    <citation type="journal article" date="2022" name="Nat. Plants">
        <title>Genomes of leafy and leafless Platanthera orchids illuminate the evolution of mycoheterotrophy.</title>
        <authorList>
            <person name="Li M.H."/>
            <person name="Liu K.W."/>
            <person name="Li Z."/>
            <person name="Lu H.C."/>
            <person name="Ye Q.L."/>
            <person name="Zhang D."/>
            <person name="Wang J.Y."/>
            <person name="Li Y.F."/>
            <person name="Zhong Z.M."/>
            <person name="Liu X."/>
            <person name="Yu X."/>
            <person name="Liu D.K."/>
            <person name="Tu X.D."/>
            <person name="Liu B."/>
            <person name="Hao Y."/>
            <person name="Liao X.Y."/>
            <person name="Jiang Y.T."/>
            <person name="Sun W.H."/>
            <person name="Chen J."/>
            <person name="Chen Y.Q."/>
            <person name="Ai Y."/>
            <person name="Zhai J.W."/>
            <person name="Wu S.S."/>
            <person name="Zhou Z."/>
            <person name="Hsiao Y.Y."/>
            <person name="Wu W.L."/>
            <person name="Chen Y.Y."/>
            <person name="Lin Y.F."/>
            <person name="Hsu J.L."/>
            <person name="Li C.Y."/>
            <person name="Wang Z.W."/>
            <person name="Zhao X."/>
            <person name="Zhong W.Y."/>
            <person name="Ma X.K."/>
            <person name="Ma L."/>
            <person name="Huang J."/>
            <person name="Chen G.Z."/>
            <person name="Huang M.Z."/>
            <person name="Huang L."/>
            <person name="Peng D.H."/>
            <person name="Luo Y.B."/>
            <person name="Zou S.Q."/>
            <person name="Chen S.P."/>
            <person name="Lan S."/>
            <person name="Tsai W.C."/>
            <person name="Van de Peer Y."/>
            <person name="Liu Z.J."/>
        </authorList>
    </citation>
    <scope>NUCLEOTIDE SEQUENCE [LARGE SCALE GENOMIC DNA]</scope>
    <source>
        <strain evidence="1">Lor287</strain>
    </source>
</reference>
<evidence type="ECO:0000313" key="2">
    <source>
        <dbReference type="Proteomes" id="UP001418222"/>
    </source>
</evidence>
<sequence>MTSYASVEPCGCLPRRRQYCSVDFLFLASALSFSAKPQISTRFTSIPFSAFAVFSNLLINDFFLEFRSRVLSGWRKEEVAVPLHSHLCRSLPFPVPCRLSQPLLVFAIRNIFLDLLLEIFVEFEVFVLKFCTGA</sequence>
<dbReference type="EMBL" id="JBBWWQ010000019">
    <property type="protein sequence ID" value="KAK8919172.1"/>
    <property type="molecule type" value="Genomic_DNA"/>
</dbReference>
<organism evidence="1 2">
    <name type="scientific">Platanthera zijinensis</name>
    <dbReference type="NCBI Taxonomy" id="2320716"/>
    <lineage>
        <taxon>Eukaryota</taxon>
        <taxon>Viridiplantae</taxon>
        <taxon>Streptophyta</taxon>
        <taxon>Embryophyta</taxon>
        <taxon>Tracheophyta</taxon>
        <taxon>Spermatophyta</taxon>
        <taxon>Magnoliopsida</taxon>
        <taxon>Liliopsida</taxon>
        <taxon>Asparagales</taxon>
        <taxon>Orchidaceae</taxon>
        <taxon>Orchidoideae</taxon>
        <taxon>Orchideae</taxon>
        <taxon>Orchidinae</taxon>
        <taxon>Platanthera</taxon>
    </lineage>
</organism>
<keyword evidence="2" id="KW-1185">Reference proteome</keyword>
<proteinExistence type="predicted"/>
<name>A0AAP0FWM7_9ASPA</name>
<protein>
    <submittedName>
        <fullName evidence="1">Uncharacterized protein</fullName>
    </submittedName>
</protein>